<keyword evidence="1" id="KW-0812">Transmembrane</keyword>
<protein>
    <submittedName>
        <fullName evidence="3">Uncharacterized protein</fullName>
    </submittedName>
</protein>
<accession>A0A7S2EEM6</accession>
<evidence type="ECO:0000313" key="3">
    <source>
        <dbReference type="EMBL" id="CAD9332079.1"/>
    </source>
</evidence>
<dbReference type="AlphaFoldDB" id="A0A7S2EEM6"/>
<feature type="transmembrane region" description="Helical" evidence="1">
    <location>
        <begin position="151"/>
        <end position="171"/>
    </location>
</feature>
<evidence type="ECO:0000256" key="2">
    <source>
        <dbReference type="SAM" id="SignalP"/>
    </source>
</evidence>
<gene>
    <name evidence="3" type="ORF">DBRI1063_LOCUS12118</name>
</gene>
<sequence>MRFNRCFIAILLTFVGGIQSSSRASHPRSASLSPLAHQNPSGICFLVPLGGSPRSSAATRIKLINRGIDPHSVAVTKSDFQWASAFTQKQPTRHIHPNRILSQKTRLSSTIGNDWTPLYLSSIAGASTCVGAAIVFLLPGEGGRRKVTPDIMTFSLALAGSVMVTVVAISIGPECMHSINASGNEVMIPMFSEMFYQRIASFALGCALYFSLSSAFPEPDEVLISNMNGASYTIVGSGGSQLLRQEELTRFEKWTNGYDLETRDQQKAWRVALLLFISLLFHNFPEGLGKQLLYNSCFSRVE</sequence>
<keyword evidence="1" id="KW-0472">Membrane</keyword>
<name>A0A7S2EEM6_9STRA</name>
<proteinExistence type="predicted"/>
<feature type="transmembrane region" description="Helical" evidence="1">
    <location>
        <begin position="118"/>
        <end position="139"/>
    </location>
</feature>
<reference evidence="3" key="1">
    <citation type="submission" date="2021-01" db="EMBL/GenBank/DDBJ databases">
        <authorList>
            <person name="Corre E."/>
            <person name="Pelletier E."/>
            <person name="Niang G."/>
            <person name="Scheremetjew M."/>
            <person name="Finn R."/>
            <person name="Kale V."/>
            <person name="Holt S."/>
            <person name="Cochrane G."/>
            <person name="Meng A."/>
            <person name="Brown T."/>
            <person name="Cohen L."/>
        </authorList>
    </citation>
    <scope>NUCLEOTIDE SEQUENCE</scope>
    <source>
        <strain evidence="3">Pop2</strain>
    </source>
</reference>
<feature type="signal peptide" evidence="2">
    <location>
        <begin position="1"/>
        <end position="20"/>
    </location>
</feature>
<dbReference type="EMBL" id="HBGN01019057">
    <property type="protein sequence ID" value="CAD9332079.1"/>
    <property type="molecule type" value="Transcribed_RNA"/>
</dbReference>
<organism evidence="3">
    <name type="scientific">Ditylum brightwellii</name>
    <dbReference type="NCBI Taxonomy" id="49249"/>
    <lineage>
        <taxon>Eukaryota</taxon>
        <taxon>Sar</taxon>
        <taxon>Stramenopiles</taxon>
        <taxon>Ochrophyta</taxon>
        <taxon>Bacillariophyta</taxon>
        <taxon>Mediophyceae</taxon>
        <taxon>Lithodesmiophycidae</taxon>
        <taxon>Lithodesmiales</taxon>
        <taxon>Lithodesmiaceae</taxon>
        <taxon>Ditylum</taxon>
    </lineage>
</organism>
<evidence type="ECO:0000256" key="1">
    <source>
        <dbReference type="SAM" id="Phobius"/>
    </source>
</evidence>
<feature type="chain" id="PRO_5031025641" evidence="2">
    <location>
        <begin position="21"/>
        <end position="302"/>
    </location>
</feature>
<keyword evidence="2" id="KW-0732">Signal</keyword>
<keyword evidence="1" id="KW-1133">Transmembrane helix</keyword>